<comment type="caution">
    <text evidence="1">The sequence shown here is derived from an EMBL/GenBank/DDBJ whole genome shotgun (WGS) entry which is preliminary data.</text>
</comment>
<dbReference type="EMBL" id="ATLC01000054">
    <property type="protein sequence ID" value="EPJ27558.1"/>
    <property type="molecule type" value="Genomic_DNA"/>
</dbReference>
<name>A0ABP2X342_CHLPS</name>
<reference evidence="1 2" key="1">
    <citation type="submission" date="2013-04" db="EMBL/GenBank/DDBJ databases">
        <title>Genome sequence of Chlamydia psittaci 99DC5.</title>
        <authorList>
            <person name="Huot-Creasy H."/>
            <person name="McCracken C.L."/>
            <person name="Humphries M."/>
            <person name="Sachse K."/>
            <person name="Laroucau K."/>
            <person name="Bavoil P."/>
            <person name="Myers G.S."/>
        </authorList>
    </citation>
    <scope>NUCLEOTIDE SEQUENCE [LARGE SCALE GENOMIC DNA]</scope>
    <source>
        <strain evidence="1 2">99DC5</strain>
    </source>
</reference>
<protein>
    <submittedName>
        <fullName evidence="1">Uncharacterized protein</fullName>
    </submittedName>
</protein>
<organism evidence="1 2">
    <name type="scientific">Chlamydia psittaci 99DC5</name>
    <dbReference type="NCBI Taxonomy" id="1112251"/>
    <lineage>
        <taxon>Bacteria</taxon>
        <taxon>Pseudomonadati</taxon>
        <taxon>Chlamydiota</taxon>
        <taxon>Chlamydiia</taxon>
        <taxon>Chlamydiales</taxon>
        <taxon>Chlamydiaceae</taxon>
        <taxon>Chlamydia/Chlamydophila group</taxon>
        <taxon>Chlamydia</taxon>
    </lineage>
</organism>
<accession>A0ABP2X342</accession>
<dbReference type="RefSeq" id="WP_016981847.1">
    <property type="nucleotide sequence ID" value="NZ_KE356190.1"/>
</dbReference>
<gene>
    <name evidence="1" type="ORF">CP99DC5_0982</name>
</gene>
<evidence type="ECO:0000313" key="2">
    <source>
        <dbReference type="Proteomes" id="UP000014627"/>
    </source>
</evidence>
<dbReference type="Proteomes" id="UP000014627">
    <property type="component" value="Unassembled WGS sequence"/>
</dbReference>
<sequence length="273" mass="30913">MSTPKTNISLPTFVRFNIYSKDLSEEKKKRAITVSKAITAKNTNLQNLNCTNGNLNCKQDLFVSGDMSINTGSKNQTNFFGRVNLSDHTISCRKHLFSTNQQKLPQQYVPYHVFQNNKTAVSMRSALSGGHVGRGDVKRGAWIPWDKFETRVEQYENPNVYIGKGSDSCYLNFYATPQNPRLFRISVIMSKHGGWLDNGTGGECMLVAVVDGKETYLQGSTCSGTSYYRPKPMEWIATTFLARNNGYFLLKNLSFAWRVASFSWNVVQLPYFE</sequence>
<proteinExistence type="predicted"/>
<keyword evidence="2" id="KW-1185">Reference proteome</keyword>
<evidence type="ECO:0000313" key="1">
    <source>
        <dbReference type="EMBL" id="EPJ27558.1"/>
    </source>
</evidence>